<dbReference type="SUPFAM" id="SSF55486">
    <property type="entry name" value="Metalloproteases ('zincins'), catalytic domain"/>
    <property type="match status" value="1"/>
</dbReference>
<accession>C0ZC09</accession>
<evidence type="ECO:0008006" key="3">
    <source>
        <dbReference type="Google" id="ProtNLM"/>
    </source>
</evidence>
<dbReference type="Proteomes" id="UP000001877">
    <property type="component" value="Chromosome"/>
</dbReference>
<organism evidence="1 2">
    <name type="scientific">Brevibacillus brevis (strain 47 / JCM 6285 / NBRC 100599)</name>
    <dbReference type="NCBI Taxonomy" id="358681"/>
    <lineage>
        <taxon>Bacteria</taxon>
        <taxon>Bacillati</taxon>
        <taxon>Bacillota</taxon>
        <taxon>Bacilli</taxon>
        <taxon>Bacillales</taxon>
        <taxon>Paenibacillaceae</taxon>
        <taxon>Brevibacillus</taxon>
    </lineage>
</organism>
<dbReference type="Gene3D" id="1.10.1370.30">
    <property type="match status" value="1"/>
</dbReference>
<keyword evidence="2" id="KW-1185">Reference proteome</keyword>
<dbReference type="AlphaFoldDB" id="C0ZC09"/>
<dbReference type="NCBIfam" id="TIGR02289">
    <property type="entry name" value="M3_not_pepF"/>
    <property type="match status" value="1"/>
</dbReference>
<dbReference type="STRING" id="358681.BBR47_23410"/>
<dbReference type="CDD" id="cd09606">
    <property type="entry name" value="M3B_PepF"/>
    <property type="match status" value="1"/>
</dbReference>
<reference evidence="1 2" key="1">
    <citation type="submission" date="2005-03" db="EMBL/GenBank/DDBJ databases">
        <title>Brevibacillus brevis strain 47, complete genome.</title>
        <authorList>
            <person name="Hosoyama A."/>
            <person name="Yamada R."/>
            <person name="Hongo Y."/>
            <person name="Terui Y."/>
            <person name="Ankai A."/>
            <person name="Masuyama W."/>
            <person name="Sekiguchi M."/>
            <person name="Takeda T."/>
            <person name="Asano K."/>
            <person name="Ohji S."/>
            <person name="Ichikawa N."/>
            <person name="Narita S."/>
            <person name="Aoki N."/>
            <person name="Miura H."/>
            <person name="Matsushita S."/>
            <person name="Sekigawa T."/>
            <person name="Yamagata H."/>
            <person name="Yoshikawa H."/>
            <person name="Udaka S."/>
            <person name="Tanikawa S."/>
            <person name="Fujita N."/>
        </authorList>
    </citation>
    <scope>NUCLEOTIDE SEQUENCE [LARGE SCALE GENOMIC DNA]</scope>
    <source>
        <strain evidence="2">47 / JCM 6285 / NBRC 100599</strain>
    </source>
</reference>
<proteinExistence type="predicted"/>
<dbReference type="EMBL" id="AP008955">
    <property type="protein sequence ID" value="BAH43318.1"/>
    <property type="molecule type" value="Genomic_DNA"/>
</dbReference>
<dbReference type="MEROPS" id="M03.010"/>
<dbReference type="eggNOG" id="COG1164">
    <property type="taxonomic scope" value="Bacteria"/>
</dbReference>
<protein>
    <recommendedName>
        <fullName evidence="3">M3 family oligoendopeptidase</fullName>
    </recommendedName>
</protein>
<evidence type="ECO:0000313" key="2">
    <source>
        <dbReference type="Proteomes" id="UP000001877"/>
    </source>
</evidence>
<dbReference type="InterPro" id="IPR011976">
    <property type="entry name" value="Pept_M3B_oligopep-rel"/>
</dbReference>
<dbReference type="HOGENOM" id="CLU_030403_1_0_9"/>
<name>C0ZC09_BREBN</name>
<sequence length="567" mass="66589">MTSVKFSQIQYERMDMNAVEGQFTQLLEAFQHASSFSEQDTIMAQLNKLRQEVESARYVAQIRHTINTEDSFYKAEQDYWDEATPVYTGIVSRYYQAIVDSPFRAQLEEKWGAQLFRIAESTLRTFSPEVISDLQEENRLASQYVALKASAKIMFEGEERNLSEMIPFTIAKDRDMRKRANEAKYDYMRQHTDEFDRIYDQLVKVRTRIAKKLGFNSFVELAYARLNRTDYNAEMVASFRQQVLEHIVPVSSKLVERQRQRIGVDTLEYYDLSFDFATGNPSPKGPPEWIVENGKKMYAELSPETDEFYNFMLDNDCLDLLSKKGKATGGYCEYISQYRLPFIFANFNGTSGDIDVLTHEAGHAFQVYVSRDFEVPEYHFPTYEACEIHSMSMEFLTWPWMEHFFKEDTDKYKFSHLSSGLQFIPYGVSVDEFQHVVYENPDMTPAERKQAWREIERKYLPHRNYAQNAYLEEGGFWQQQTHIFQSPFYYIDYTLAQICAFQFWKRSQSEPKQAWEDYLTLCREGGSKSFLELVQVAKLYSPFEDDCIPSVIGEIEQFLNSIDDKSL</sequence>
<dbReference type="KEGG" id="bbe:BBR47_23410"/>
<evidence type="ECO:0000313" key="1">
    <source>
        <dbReference type="EMBL" id="BAH43318.1"/>
    </source>
</evidence>
<gene>
    <name evidence="1" type="ordered locus">BBR47_23410</name>
</gene>